<proteinExistence type="predicted"/>
<feature type="signal peptide" evidence="1">
    <location>
        <begin position="1"/>
        <end position="28"/>
    </location>
</feature>
<dbReference type="Proteomes" id="UP001059380">
    <property type="component" value="Chromosome"/>
</dbReference>
<dbReference type="AlphaFoldDB" id="A0A9J7BXR8"/>
<organism evidence="2 3">
    <name type="scientific">Occallatibacter riparius</name>
    <dbReference type="NCBI Taxonomy" id="1002689"/>
    <lineage>
        <taxon>Bacteria</taxon>
        <taxon>Pseudomonadati</taxon>
        <taxon>Acidobacteriota</taxon>
        <taxon>Terriglobia</taxon>
        <taxon>Terriglobales</taxon>
        <taxon>Acidobacteriaceae</taxon>
        <taxon>Occallatibacter</taxon>
    </lineage>
</organism>
<dbReference type="KEGG" id="orp:MOP44_08800"/>
<keyword evidence="1" id="KW-0732">Signal</keyword>
<keyword evidence="3" id="KW-1185">Reference proteome</keyword>
<sequence length="320" mass="36032">MRSGFAFFPSLRLLALAASLIISVTNVAKGQDHVDNPDEVCSGANLKSSALVEDYDFRSYLTENDGACFQVLKRGKIVFRRTVWSNTAYMIGQPGSTSDQVPAIRNGADLTGRGHPNMIVSEWSGGAHCCLSHYVFELEPKFRLLAKLEARDTWPAYFADLDRDGRYYYIAEDWAFAYWLGSFGGSPNHEVILRWIDDDRGGGYHLALDKMQQPAPSPTEWREAIDKIRSDLATEKTGYVSSLPLDMWQEVMDLIYTGHPDLAWKFLDEAGPEAQRGKRDFDLESFCITLKESLYWPDLARTLKDAPAKCLNARATPPKK</sequence>
<accession>A0A9J7BXR8</accession>
<name>A0A9J7BXR8_9BACT</name>
<dbReference type="RefSeq" id="WP_260795671.1">
    <property type="nucleotide sequence ID" value="NZ_CP093313.1"/>
</dbReference>
<gene>
    <name evidence="2" type="ORF">MOP44_08800</name>
</gene>
<dbReference type="EMBL" id="CP093313">
    <property type="protein sequence ID" value="UWZ86029.1"/>
    <property type="molecule type" value="Genomic_DNA"/>
</dbReference>
<evidence type="ECO:0000313" key="3">
    <source>
        <dbReference type="Proteomes" id="UP001059380"/>
    </source>
</evidence>
<feature type="chain" id="PRO_5039955216" evidence="1">
    <location>
        <begin position="29"/>
        <end position="320"/>
    </location>
</feature>
<reference evidence="2" key="1">
    <citation type="submission" date="2021-04" db="EMBL/GenBank/DDBJ databases">
        <title>Phylogenetic analysis of Acidobacteriaceae.</title>
        <authorList>
            <person name="Qiu L."/>
            <person name="Zhang Q."/>
        </authorList>
    </citation>
    <scope>NUCLEOTIDE SEQUENCE</scope>
    <source>
        <strain evidence="2">DSM 25168</strain>
    </source>
</reference>
<evidence type="ECO:0000256" key="1">
    <source>
        <dbReference type="SAM" id="SignalP"/>
    </source>
</evidence>
<evidence type="ECO:0000313" key="2">
    <source>
        <dbReference type="EMBL" id="UWZ86029.1"/>
    </source>
</evidence>
<protein>
    <submittedName>
        <fullName evidence="2">Uncharacterized protein</fullName>
    </submittedName>
</protein>